<feature type="transmembrane region" description="Helical" evidence="2">
    <location>
        <begin position="351"/>
        <end position="372"/>
    </location>
</feature>
<dbReference type="Proteomes" id="UP000006038">
    <property type="component" value="Chromosome 5"/>
</dbReference>
<dbReference type="eggNOG" id="ENOG502ST8H">
    <property type="taxonomic scope" value="Eukaryota"/>
</dbReference>
<dbReference type="OMA" id="TMSFTLM"/>
<evidence type="ECO:0000313" key="4">
    <source>
        <dbReference type="Proteomes" id="UP000006038"/>
    </source>
</evidence>
<dbReference type="AlphaFoldDB" id="J3M845"/>
<feature type="transmembrane region" description="Helical" evidence="2">
    <location>
        <begin position="59"/>
        <end position="79"/>
    </location>
</feature>
<reference evidence="3" key="2">
    <citation type="submission" date="2013-04" db="UniProtKB">
        <authorList>
            <consortium name="EnsemblPlants"/>
        </authorList>
    </citation>
    <scope>IDENTIFICATION</scope>
</reference>
<keyword evidence="2" id="KW-0472">Membrane</keyword>
<feature type="transmembrane region" description="Helical" evidence="2">
    <location>
        <begin position="384"/>
        <end position="410"/>
    </location>
</feature>
<evidence type="ECO:0000256" key="2">
    <source>
        <dbReference type="SAM" id="Phobius"/>
    </source>
</evidence>
<accession>J3M845</accession>
<feature type="transmembrane region" description="Helical" evidence="2">
    <location>
        <begin position="212"/>
        <end position="234"/>
    </location>
</feature>
<feature type="transmembrane region" description="Helical" evidence="2">
    <location>
        <begin position="100"/>
        <end position="121"/>
    </location>
</feature>
<feature type="region of interest" description="Disordered" evidence="1">
    <location>
        <begin position="1"/>
        <end position="23"/>
    </location>
</feature>
<keyword evidence="2" id="KW-1133">Transmembrane helix</keyword>
<feature type="transmembrane region" description="Helical" evidence="2">
    <location>
        <begin position="270"/>
        <end position="292"/>
    </location>
</feature>
<proteinExistence type="predicted"/>
<dbReference type="Gramene" id="OB05G27690.1">
    <property type="protein sequence ID" value="OB05G27690.1"/>
    <property type="gene ID" value="OB05G27690"/>
</dbReference>
<evidence type="ECO:0000313" key="3">
    <source>
        <dbReference type="EnsemblPlants" id="OB05G27690.1"/>
    </source>
</evidence>
<keyword evidence="2" id="KW-0812">Transmembrane</keyword>
<organism evidence="3">
    <name type="scientific">Oryza brachyantha</name>
    <name type="common">malo sina</name>
    <dbReference type="NCBI Taxonomy" id="4533"/>
    <lineage>
        <taxon>Eukaryota</taxon>
        <taxon>Viridiplantae</taxon>
        <taxon>Streptophyta</taxon>
        <taxon>Embryophyta</taxon>
        <taxon>Tracheophyta</taxon>
        <taxon>Spermatophyta</taxon>
        <taxon>Magnoliopsida</taxon>
        <taxon>Liliopsida</taxon>
        <taxon>Poales</taxon>
        <taxon>Poaceae</taxon>
        <taxon>BOP clade</taxon>
        <taxon>Oryzoideae</taxon>
        <taxon>Oryzeae</taxon>
        <taxon>Oryzinae</taxon>
        <taxon>Oryza</taxon>
    </lineage>
</organism>
<keyword evidence="4" id="KW-1185">Reference proteome</keyword>
<reference evidence="3" key="1">
    <citation type="journal article" date="2013" name="Nat. Commun.">
        <title>Whole-genome sequencing of Oryza brachyantha reveals mechanisms underlying Oryza genome evolution.</title>
        <authorList>
            <person name="Chen J."/>
            <person name="Huang Q."/>
            <person name="Gao D."/>
            <person name="Wang J."/>
            <person name="Lang Y."/>
            <person name="Liu T."/>
            <person name="Li B."/>
            <person name="Bai Z."/>
            <person name="Luis Goicoechea J."/>
            <person name="Liang C."/>
            <person name="Chen C."/>
            <person name="Zhang W."/>
            <person name="Sun S."/>
            <person name="Liao Y."/>
            <person name="Zhang X."/>
            <person name="Yang L."/>
            <person name="Song C."/>
            <person name="Wang M."/>
            <person name="Shi J."/>
            <person name="Liu G."/>
            <person name="Liu J."/>
            <person name="Zhou H."/>
            <person name="Zhou W."/>
            <person name="Yu Q."/>
            <person name="An N."/>
            <person name="Chen Y."/>
            <person name="Cai Q."/>
            <person name="Wang B."/>
            <person name="Liu B."/>
            <person name="Min J."/>
            <person name="Huang Y."/>
            <person name="Wu H."/>
            <person name="Li Z."/>
            <person name="Zhang Y."/>
            <person name="Yin Y."/>
            <person name="Song W."/>
            <person name="Jiang J."/>
            <person name="Jackson S.A."/>
            <person name="Wing R.A."/>
            <person name="Wang J."/>
            <person name="Chen M."/>
        </authorList>
    </citation>
    <scope>NUCLEOTIDE SEQUENCE [LARGE SCALE GENOMIC DNA]</scope>
    <source>
        <strain evidence="3">cv. IRGC 101232</strain>
    </source>
</reference>
<protein>
    <submittedName>
        <fullName evidence="3">Uncharacterized protein</fullName>
    </submittedName>
</protein>
<feature type="compositionally biased region" description="Basic and acidic residues" evidence="1">
    <location>
        <begin position="14"/>
        <end position="23"/>
    </location>
</feature>
<sequence>MENEAQLLPQAHPPRREPQHNDPQVERATAFGKEVIGITGSAIVAGVSGYKDIAKGVSLLFKAGGFSLLITFVLAVVLMHFQMHLPPGALHSRCTDLSTAVLVSLTSVLLVATNGMFVALMNKDDTTVVVILVLPVVLVLGMLAGADMPPGDAAAVAQDEAYEETMKSNGELASFGATAAFAIEAALILGYLKNPLPDGCGSSAPQVDLAVASFASTVSVLAMTVTALPVRTLFPSAKARLVAVVGQLKCAMLAALISTAMILAVEFLQWWFMLSLLPEAIAIALNVTIMAWTEGRAAAAATTIDGADEAEAAAGGTRERTVKVFRNVATMSFTLMACTYAVYQGQKKYDVYLRAAMLVMLAAVVSSLRQMLRPFELDLPRARGWCAAAVGAVSLVFPGLALVFAVPLLVKIFVRYFGHVNINTCKYL</sequence>
<feature type="transmembrane region" description="Helical" evidence="2">
    <location>
        <begin position="127"/>
        <end position="146"/>
    </location>
</feature>
<dbReference type="EnsemblPlants" id="OB05G27690.1">
    <property type="protein sequence ID" value="OB05G27690.1"/>
    <property type="gene ID" value="OB05G27690"/>
</dbReference>
<feature type="transmembrane region" description="Helical" evidence="2">
    <location>
        <begin position="241"/>
        <end position="264"/>
    </location>
</feature>
<name>J3M845_ORYBR</name>
<dbReference type="HOGENOM" id="CLU_805042_0_0_1"/>
<evidence type="ECO:0000256" key="1">
    <source>
        <dbReference type="SAM" id="MobiDB-lite"/>
    </source>
</evidence>